<sequence length="183" mass="20616">MAAALRHFDAAIELEPGFVPGMNNIGVARNRLGDIVAAEQAYLAVLDTAPQHPAALSNLVNLYRHHGEAGKAARYERRLARMERRDPYRNFVVGLQHERRGDHEAALDAYRRAIRLHRGEPQFHLGLARVHALMGNEREAGRQWAMARSLKSRPADRGARDAFRDPYRDLFQRRSPGAAAPMP</sequence>
<dbReference type="OrthoDB" id="5801251at2"/>
<accession>A0A514BT69</accession>
<dbReference type="PROSITE" id="PS50005">
    <property type="entry name" value="TPR"/>
    <property type="match status" value="1"/>
</dbReference>
<dbReference type="EMBL" id="CP041242">
    <property type="protein sequence ID" value="QDH70219.1"/>
    <property type="molecule type" value="Genomic_DNA"/>
</dbReference>
<keyword evidence="1" id="KW-0802">TPR repeat</keyword>
<feature type="compositionally biased region" description="Basic and acidic residues" evidence="2">
    <location>
        <begin position="153"/>
        <end position="172"/>
    </location>
</feature>
<dbReference type="PANTHER" id="PTHR44809:SF1">
    <property type="entry name" value="PROTEIN O-MANNOSYL-TRANSFERASE TMTC1"/>
    <property type="match status" value="1"/>
</dbReference>
<dbReference type="KEGG" id="lyj:FKV23_09025"/>
<evidence type="ECO:0000256" key="2">
    <source>
        <dbReference type="SAM" id="MobiDB-lite"/>
    </source>
</evidence>
<evidence type="ECO:0000313" key="4">
    <source>
        <dbReference type="Proteomes" id="UP000317199"/>
    </source>
</evidence>
<dbReference type="Pfam" id="PF13428">
    <property type="entry name" value="TPR_14"/>
    <property type="match status" value="1"/>
</dbReference>
<evidence type="ECO:0000256" key="1">
    <source>
        <dbReference type="PROSITE-ProRule" id="PRU00339"/>
    </source>
</evidence>
<reference evidence="3 4" key="1">
    <citation type="submission" date="2019-06" db="EMBL/GenBank/DDBJ databases">
        <title>Lysobacter alkalisoli sp. nov. isolated from saline-alkali soil.</title>
        <authorList>
            <person name="Sun J.-Q."/>
            <person name="Xu L."/>
        </authorList>
    </citation>
    <scope>NUCLEOTIDE SEQUENCE [LARGE SCALE GENOMIC DNA]</scope>
    <source>
        <strain evidence="3 4">SJ-36</strain>
    </source>
</reference>
<dbReference type="InterPro" id="IPR052943">
    <property type="entry name" value="TMTC_O-mannosyl-trnsfr"/>
</dbReference>
<keyword evidence="4" id="KW-1185">Reference proteome</keyword>
<organism evidence="3 4">
    <name type="scientific">Marilutibacter alkalisoli</name>
    <dbReference type="NCBI Taxonomy" id="2591633"/>
    <lineage>
        <taxon>Bacteria</taxon>
        <taxon>Pseudomonadati</taxon>
        <taxon>Pseudomonadota</taxon>
        <taxon>Gammaproteobacteria</taxon>
        <taxon>Lysobacterales</taxon>
        <taxon>Lysobacteraceae</taxon>
        <taxon>Marilutibacter</taxon>
    </lineage>
</organism>
<dbReference type="RefSeq" id="WP_141623554.1">
    <property type="nucleotide sequence ID" value="NZ_CP041242.1"/>
</dbReference>
<proteinExistence type="predicted"/>
<dbReference type="SMART" id="SM00028">
    <property type="entry name" value="TPR"/>
    <property type="match status" value="2"/>
</dbReference>
<name>A0A514BT69_9GAMM</name>
<feature type="repeat" description="TPR" evidence="1">
    <location>
        <begin position="87"/>
        <end position="120"/>
    </location>
</feature>
<dbReference type="AlphaFoldDB" id="A0A514BT69"/>
<dbReference type="InterPro" id="IPR011990">
    <property type="entry name" value="TPR-like_helical_dom_sf"/>
</dbReference>
<dbReference type="SUPFAM" id="SSF48452">
    <property type="entry name" value="TPR-like"/>
    <property type="match status" value="1"/>
</dbReference>
<protein>
    <submittedName>
        <fullName evidence="3">Tetratricopeptide repeat protein</fullName>
    </submittedName>
</protein>
<gene>
    <name evidence="3" type="ORF">FKV23_09025</name>
</gene>
<dbReference type="Gene3D" id="1.25.40.10">
    <property type="entry name" value="Tetratricopeptide repeat domain"/>
    <property type="match status" value="1"/>
</dbReference>
<dbReference type="InterPro" id="IPR019734">
    <property type="entry name" value="TPR_rpt"/>
</dbReference>
<dbReference type="Proteomes" id="UP000317199">
    <property type="component" value="Chromosome"/>
</dbReference>
<feature type="region of interest" description="Disordered" evidence="2">
    <location>
        <begin position="149"/>
        <end position="183"/>
    </location>
</feature>
<dbReference type="PANTHER" id="PTHR44809">
    <property type="match status" value="1"/>
</dbReference>
<dbReference type="Pfam" id="PF13432">
    <property type="entry name" value="TPR_16"/>
    <property type="match status" value="1"/>
</dbReference>
<evidence type="ECO:0000313" key="3">
    <source>
        <dbReference type="EMBL" id="QDH70219.1"/>
    </source>
</evidence>